<organism evidence="1 2">
    <name type="scientific">Nephila pilipes</name>
    <name type="common">Giant wood spider</name>
    <name type="synonym">Nephila maculata</name>
    <dbReference type="NCBI Taxonomy" id="299642"/>
    <lineage>
        <taxon>Eukaryota</taxon>
        <taxon>Metazoa</taxon>
        <taxon>Ecdysozoa</taxon>
        <taxon>Arthropoda</taxon>
        <taxon>Chelicerata</taxon>
        <taxon>Arachnida</taxon>
        <taxon>Araneae</taxon>
        <taxon>Araneomorphae</taxon>
        <taxon>Entelegynae</taxon>
        <taxon>Araneoidea</taxon>
        <taxon>Nephilidae</taxon>
        <taxon>Nephila</taxon>
    </lineage>
</organism>
<keyword evidence="2" id="KW-1185">Reference proteome</keyword>
<proteinExistence type="predicted"/>
<protein>
    <submittedName>
        <fullName evidence="1">Uncharacterized protein</fullName>
    </submittedName>
</protein>
<comment type="caution">
    <text evidence="1">The sequence shown here is derived from an EMBL/GenBank/DDBJ whole genome shotgun (WGS) entry which is preliminary data.</text>
</comment>
<name>A0A8X6QIP5_NEPPI</name>
<sequence>MMMTAMPASECETQRLVGNGTLFQLPLHFGPNCDTDQLGVNFRGEGEAYDSSLSLPLPPSPPLRGSCTPREFLFLCDFIIRLLILRRSNEGEEGWRAKAQSRIWGLHEYP</sequence>
<evidence type="ECO:0000313" key="2">
    <source>
        <dbReference type="Proteomes" id="UP000887013"/>
    </source>
</evidence>
<dbReference type="OrthoDB" id="10456971at2759"/>
<dbReference type="AlphaFoldDB" id="A0A8X6QIP5"/>
<evidence type="ECO:0000313" key="1">
    <source>
        <dbReference type="EMBL" id="GFU15673.1"/>
    </source>
</evidence>
<gene>
    <name evidence="1" type="ORF">NPIL_176781</name>
</gene>
<accession>A0A8X6QIP5</accession>
<dbReference type="Proteomes" id="UP000887013">
    <property type="component" value="Unassembled WGS sequence"/>
</dbReference>
<dbReference type="EMBL" id="BMAW01030270">
    <property type="protein sequence ID" value="GFU15673.1"/>
    <property type="molecule type" value="Genomic_DNA"/>
</dbReference>
<reference evidence="1" key="1">
    <citation type="submission" date="2020-08" db="EMBL/GenBank/DDBJ databases">
        <title>Multicomponent nature underlies the extraordinary mechanical properties of spider dragline silk.</title>
        <authorList>
            <person name="Kono N."/>
            <person name="Nakamura H."/>
            <person name="Mori M."/>
            <person name="Yoshida Y."/>
            <person name="Ohtoshi R."/>
            <person name="Malay A.D."/>
            <person name="Moran D.A.P."/>
            <person name="Tomita M."/>
            <person name="Numata K."/>
            <person name="Arakawa K."/>
        </authorList>
    </citation>
    <scope>NUCLEOTIDE SEQUENCE</scope>
</reference>